<dbReference type="Gene3D" id="3.40.630.30">
    <property type="match status" value="1"/>
</dbReference>
<protein>
    <submittedName>
        <fullName evidence="2">GNAT family N-acetyltransferase</fullName>
    </submittedName>
</protein>
<sequence length="165" mass="18169">MSEIVIRHAQASDAEALHQLYAQVSVYRDTLQLPYPPATLWEGRLATDVPGKFALVACIDGNVVGNITLKVEDVWRRRHVASFGLGVDTACQGRGVGSQLLAAAIELCDKWLNVKRIELTVYADNDAAIALYKKFGFKLEGRSPCYAMRDGELVDTLHMGRIHGV</sequence>
<feature type="domain" description="N-acetyltransferase" evidence="1">
    <location>
        <begin position="4"/>
        <end position="160"/>
    </location>
</feature>
<dbReference type="InterPro" id="IPR000182">
    <property type="entry name" value="GNAT_dom"/>
</dbReference>
<dbReference type="PANTHER" id="PTHR43617:SF22">
    <property type="entry name" value="L-AMINO ACID N-ACETYLTRANSFERASE AAAT"/>
    <property type="match status" value="1"/>
</dbReference>
<dbReference type="InterPro" id="IPR016181">
    <property type="entry name" value="Acyl_CoA_acyltransferase"/>
</dbReference>
<dbReference type="EMBL" id="RCZD01000010">
    <property type="protein sequence ID" value="TPG58855.1"/>
    <property type="molecule type" value="Genomic_DNA"/>
</dbReference>
<dbReference type="PROSITE" id="PS51186">
    <property type="entry name" value="GNAT"/>
    <property type="match status" value="1"/>
</dbReference>
<evidence type="ECO:0000313" key="2">
    <source>
        <dbReference type="EMBL" id="TPG58855.1"/>
    </source>
</evidence>
<evidence type="ECO:0000313" key="3">
    <source>
        <dbReference type="Proteomes" id="UP000317663"/>
    </source>
</evidence>
<dbReference type="OrthoDB" id="336415at2"/>
<name>A0A502GA49_9GAMM</name>
<dbReference type="AlphaFoldDB" id="A0A502GA49"/>
<dbReference type="RefSeq" id="WP_140474225.1">
    <property type="nucleotide sequence ID" value="NZ_RCZD01000010.1"/>
</dbReference>
<dbReference type="CDD" id="cd04301">
    <property type="entry name" value="NAT_SF"/>
    <property type="match status" value="1"/>
</dbReference>
<keyword evidence="3" id="KW-1185">Reference proteome</keyword>
<reference evidence="2 3" key="1">
    <citation type="journal article" date="2019" name="Environ. Microbiol.">
        <title>Species interactions and distinct microbial communities in high Arctic permafrost affected cryosols are associated with the CH4 and CO2 gas fluxes.</title>
        <authorList>
            <person name="Altshuler I."/>
            <person name="Hamel J."/>
            <person name="Turney S."/>
            <person name="Magnuson E."/>
            <person name="Levesque R."/>
            <person name="Greer C."/>
            <person name="Whyte L.G."/>
        </authorList>
    </citation>
    <scope>NUCLEOTIDE SEQUENCE [LARGE SCALE GENOMIC DNA]</scope>
    <source>
        <strain evidence="2 3">E4</strain>
    </source>
</reference>
<dbReference type="GO" id="GO:0016747">
    <property type="term" value="F:acyltransferase activity, transferring groups other than amino-acyl groups"/>
    <property type="evidence" value="ECO:0007669"/>
    <property type="project" value="InterPro"/>
</dbReference>
<dbReference type="SUPFAM" id="SSF55729">
    <property type="entry name" value="Acyl-CoA N-acyltransferases (Nat)"/>
    <property type="match status" value="1"/>
</dbReference>
<proteinExistence type="predicted"/>
<dbReference type="Pfam" id="PF00583">
    <property type="entry name" value="Acetyltransf_1"/>
    <property type="match status" value="1"/>
</dbReference>
<organism evidence="2 3">
    <name type="scientific">Ewingella americana</name>
    <dbReference type="NCBI Taxonomy" id="41202"/>
    <lineage>
        <taxon>Bacteria</taxon>
        <taxon>Pseudomonadati</taxon>
        <taxon>Pseudomonadota</taxon>
        <taxon>Gammaproteobacteria</taxon>
        <taxon>Enterobacterales</taxon>
        <taxon>Yersiniaceae</taxon>
        <taxon>Ewingella</taxon>
    </lineage>
</organism>
<keyword evidence="2" id="KW-0808">Transferase</keyword>
<evidence type="ECO:0000259" key="1">
    <source>
        <dbReference type="PROSITE" id="PS51186"/>
    </source>
</evidence>
<dbReference type="InterPro" id="IPR050276">
    <property type="entry name" value="MshD_Acetyltransferase"/>
</dbReference>
<accession>A0A502GA49</accession>
<gene>
    <name evidence="2" type="ORF">EAH77_18270</name>
</gene>
<dbReference type="PANTHER" id="PTHR43617">
    <property type="entry name" value="L-AMINO ACID N-ACETYLTRANSFERASE"/>
    <property type="match status" value="1"/>
</dbReference>
<dbReference type="Proteomes" id="UP000317663">
    <property type="component" value="Unassembled WGS sequence"/>
</dbReference>
<comment type="caution">
    <text evidence="2">The sequence shown here is derived from an EMBL/GenBank/DDBJ whole genome shotgun (WGS) entry which is preliminary data.</text>
</comment>